<feature type="compositionally biased region" description="Polar residues" evidence="1">
    <location>
        <begin position="27"/>
        <end position="39"/>
    </location>
</feature>
<feature type="region of interest" description="Disordered" evidence="1">
    <location>
        <begin position="1"/>
        <end position="43"/>
    </location>
</feature>
<evidence type="ECO:0000313" key="2">
    <source>
        <dbReference type="EMBL" id="CAG8553751.1"/>
    </source>
</evidence>
<name>A0A9N9B528_9GLOM</name>
<dbReference type="OrthoDB" id="2373701at2759"/>
<evidence type="ECO:0000256" key="1">
    <source>
        <dbReference type="SAM" id="MobiDB-lite"/>
    </source>
</evidence>
<comment type="caution">
    <text evidence="2">The sequence shown here is derived from an EMBL/GenBank/DDBJ whole genome shotgun (WGS) entry which is preliminary data.</text>
</comment>
<proteinExistence type="predicted"/>
<reference evidence="2" key="1">
    <citation type="submission" date="2021-06" db="EMBL/GenBank/DDBJ databases">
        <authorList>
            <person name="Kallberg Y."/>
            <person name="Tangrot J."/>
            <person name="Rosling A."/>
        </authorList>
    </citation>
    <scope>NUCLEOTIDE SEQUENCE</scope>
    <source>
        <strain evidence="2">IN212</strain>
    </source>
</reference>
<protein>
    <submittedName>
        <fullName evidence="2">5924_t:CDS:1</fullName>
    </submittedName>
</protein>
<dbReference type="AlphaFoldDB" id="A0A9N9B528"/>
<evidence type="ECO:0000313" key="3">
    <source>
        <dbReference type="Proteomes" id="UP000789396"/>
    </source>
</evidence>
<gene>
    <name evidence="2" type="ORF">RFULGI_LOCUS4759</name>
</gene>
<sequence length="194" mass="21886">PLMQDQKSPESSPLMQDHQLPDPPMISNPQQTPTTNLQNGHDFFSDPLLRSNLEKGEAEDIEATDGHDFFSNPLLRSNLESLMEPSSGATLDPSELIKVHQVRDTLDKMVSTSDVFRVPEGPKKYRVVVLPKGKALHFVYKVLVFPKGKYSQPKVFTLMIIPGKTTERGKKVTFIVVPKDAPGNWKKFEIYIKQ</sequence>
<organism evidence="2 3">
    <name type="scientific">Racocetra fulgida</name>
    <dbReference type="NCBI Taxonomy" id="60492"/>
    <lineage>
        <taxon>Eukaryota</taxon>
        <taxon>Fungi</taxon>
        <taxon>Fungi incertae sedis</taxon>
        <taxon>Mucoromycota</taxon>
        <taxon>Glomeromycotina</taxon>
        <taxon>Glomeromycetes</taxon>
        <taxon>Diversisporales</taxon>
        <taxon>Gigasporaceae</taxon>
        <taxon>Racocetra</taxon>
    </lineage>
</organism>
<feature type="non-terminal residue" evidence="2">
    <location>
        <position position="1"/>
    </location>
</feature>
<accession>A0A9N9B528</accession>
<dbReference type="Proteomes" id="UP000789396">
    <property type="component" value="Unassembled WGS sequence"/>
</dbReference>
<dbReference type="EMBL" id="CAJVPZ010004939">
    <property type="protein sequence ID" value="CAG8553751.1"/>
    <property type="molecule type" value="Genomic_DNA"/>
</dbReference>
<keyword evidence="3" id="KW-1185">Reference proteome</keyword>
<feature type="compositionally biased region" description="Polar residues" evidence="1">
    <location>
        <begin position="1"/>
        <end position="14"/>
    </location>
</feature>